<dbReference type="eggNOG" id="COG0697">
    <property type="taxonomic scope" value="Bacteria"/>
</dbReference>
<dbReference type="RefSeq" id="WP_006523629.1">
    <property type="nucleotide sequence ID" value="NC_021184.1"/>
</dbReference>
<dbReference type="InterPro" id="IPR004995">
    <property type="entry name" value="Spore_Ger"/>
</dbReference>
<dbReference type="Proteomes" id="UP000013520">
    <property type="component" value="Chromosome"/>
</dbReference>
<dbReference type="KEGG" id="dgi:Desgi_2787"/>
<dbReference type="GO" id="GO:0009847">
    <property type="term" value="P:spore germination"/>
    <property type="evidence" value="ECO:0007669"/>
    <property type="project" value="InterPro"/>
</dbReference>
<keyword evidence="3" id="KW-0812">Transmembrane</keyword>
<sequence>MKKSQALKNSFSLVLNLKENLAMILAITGTPPDLNIRTIKSNLGLKGPEAALLFMTSLVDTEQLGVFVINPLVKAFQERNLSGNNGEELLKNLGHSIITSPTVKEEKSINNIVKMLLQGDSILLLDNCDTALVMELRAVEARNVEEPTLETVIRGPKEGFTERLQTSVALLRRKITHPGLCLEEMSIGRFSQTRVMVVYIKEIADRGLVDEVKKRMSRIDIDGIMDSGYIEQLIEDAPYSIFPTIGNTEKPDVVAARLLEGRVAVLVDGSPVALTMPRTFFEAIQTPEDYYSRSYNYSLVRIIRLIFLISSLALPGLYVAAVNHHPEMIPRTLVITISAAREGVPFPLLLEVLLFGLIFEGLREAGVRLPRPVGQAVTIVGALIIGTAAVDAGLVSSSTVIVTAFIGIAGFITPGLYEIFIITRLLLLFLAGFLGFLGVTLGLLILFTHMCSLRSFGTPYISPVSPLNVKELKDVYIRAPLWMLNTRPQFITTDNRMRMSKDQIPLPPDRDFKDKDNK</sequence>
<feature type="transmembrane region" description="Helical" evidence="3">
    <location>
        <begin position="344"/>
        <end position="362"/>
    </location>
</feature>
<reference evidence="4 5" key="1">
    <citation type="submission" date="2012-01" db="EMBL/GenBank/DDBJ databases">
        <title>Complete sequence of Desulfotomaculum gibsoniae DSM 7213.</title>
        <authorList>
            <consortium name="US DOE Joint Genome Institute"/>
            <person name="Lucas S."/>
            <person name="Han J."/>
            <person name="Lapidus A."/>
            <person name="Cheng J.-F."/>
            <person name="Goodwin L."/>
            <person name="Pitluck S."/>
            <person name="Peters L."/>
            <person name="Ovchinnikova G."/>
            <person name="Teshima H."/>
            <person name="Detter J.C."/>
            <person name="Han C."/>
            <person name="Tapia R."/>
            <person name="Land M."/>
            <person name="Hauser L."/>
            <person name="Kyrpides N."/>
            <person name="Ivanova N."/>
            <person name="Pagani I."/>
            <person name="Parshina S."/>
            <person name="Plugge C."/>
            <person name="Muyzer G."/>
            <person name="Kuever J."/>
            <person name="Ivanova A."/>
            <person name="Nazina T."/>
            <person name="Klenk H.-P."/>
            <person name="Brambilla E."/>
            <person name="Spring S."/>
            <person name="Stams A.F."/>
            <person name="Woyke T."/>
        </authorList>
    </citation>
    <scope>NUCLEOTIDE SEQUENCE [LARGE SCALE GENOMIC DNA]</scope>
    <source>
        <strain evidence="4 5">DSM 7213</strain>
    </source>
</reference>
<keyword evidence="5" id="KW-1185">Reference proteome</keyword>
<accession>R4KG44</accession>
<dbReference type="EMBL" id="CP003273">
    <property type="protein sequence ID" value="AGL02188.1"/>
    <property type="molecule type" value="Genomic_DNA"/>
</dbReference>
<dbReference type="Pfam" id="PF03323">
    <property type="entry name" value="GerA"/>
    <property type="match status" value="1"/>
</dbReference>
<feature type="transmembrane region" description="Helical" evidence="3">
    <location>
        <begin position="427"/>
        <end position="447"/>
    </location>
</feature>
<dbReference type="AlphaFoldDB" id="R4KG44"/>
<dbReference type="PANTHER" id="PTHR22550:SF5">
    <property type="entry name" value="LEUCINE ZIPPER PROTEIN 4"/>
    <property type="match status" value="1"/>
</dbReference>
<dbReference type="PIRSF" id="PIRSF005690">
    <property type="entry name" value="GerBA"/>
    <property type="match status" value="1"/>
</dbReference>
<organism evidence="4 5">
    <name type="scientific">Desulfoscipio gibsoniae DSM 7213</name>
    <dbReference type="NCBI Taxonomy" id="767817"/>
    <lineage>
        <taxon>Bacteria</taxon>
        <taxon>Bacillati</taxon>
        <taxon>Bacillota</taxon>
        <taxon>Clostridia</taxon>
        <taxon>Eubacteriales</taxon>
        <taxon>Desulfallaceae</taxon>
        <taxon>Desulfoscipio</taxon>
    </lineage>
</organism>
<dbReference type="PANTHER" id="PTHR22550">
    <property type="entry name" value="SPORE GERMINATION PROTEIN"/>
    <property type="match status" value="1"/>
</dbReference>
<feature type="transmembrane region" description="Helical" evidence="3">
    <location>
        <begin position="302"/>
        <end position="324"/>
    </location>
</feature>
<dbReference type="OrthoDB" id="1726708at2"/>
<dbReference type="STRING" id="767817.Desgi_2787"/>
<dbReference type="InterPro" id="IPR050768">
    <property type="entry name" value="UPF0353/GerABKA_families"/>
</dbReference>
<dbReference type="HOGENOM" id="CLU_021639_4_1_9"/>
<evidence type="ECO:0000256" key="2">
    <source>
        <dbReference type="ARBA" id="ARBA00023136"/>
    </source>
</evidence>
<evidence type="ECO:0000313" key="4">
    <source>
        <dbReference type="EMBL" id="AGL02188.1"/>
    </source>
</evidence>
<feature type="transmembrane region" description="Helical" evidence="3">
    <location>
        <begin position="374"/>
        <end position="394"/>
    </location>
</feature>
<gene>
    <name evidence="4" type="ORF">Desgi_2787</name>
</gene>
<name>R4KG44_9FIRM</name>
<proteinExistence type="inferred from homology"/>
<dbReference type="GO" id="GO:0016020">
    <property type="term" value="C:membrane"/>
    <property type="evidence" value="ECO:0007669"/>
    <property type="project" value="InterPro"/>
</dbReference>
<evidence type="ECO:0000256" key="3">
    <source>
        <dbReference type="SAM" id="Phobius"/>
    </source>
</evidence>
<keyword evidence="3" id="KW-1133">Transmembrane helix</keyword>
<comment type="similarity">
    <text evidence="1">Belongs to the GerABKA family.</text>
</comment>
<evidence type="ECO:0000313" key="5">
    <source>
        <dbReference type="Proteomes" id="UP000013520"/>
    </source>
</evidence>
<protein>
    <submittedName>
        <fullName evidence="4">Spore germination protein, GerA family</fullName>
    </submittedName>
</protein>
<keyword evidence="2 3" id="KW-0472">Membrane</keyword>
<feature type="transmembrane region" description="Helical" evidence="3">
    <location>
        <begin position="400"/>
        <end position="420"/>
    </location>
</feature>
<evidence type="ECO:0000256" key="1">
    <source>
        <dbReference type="ARBA" id="ARBA00005278"/>
    </source>
</evidence>